<dbReference type="SMART" id="SM00421">
    <property type="entry name" value="HTH_LUXR"/>
    <property type="match status" value="1"/>
</dbReference>
<dbReference type="AlphaFoldDB" id="A0A148KLD8"/>
<dbReference type="STRING" id="1799789.AX660_01320"/>
<proteinExistence type="predicted"/>
<dbReference type="OrthoDB" id="8874570at2"/>
<evidence type="ECO:0000313" key="2">
    <source>
        <dbReference type="EMBL" id="KXI27058.1"/>
    </source>
</evidence>
<accession>A0A148KLD8</accession>
<dbReference type="GO" id="GO:0006355">
    <property type="term" value="P:regulation of DNA-templated transcription"/>
    <property type="evidence" value="ECO:0007669"/>
    <property type="project" value="InterPro"/>
</dbReference>
<dbReference type="GO" id="GO:0003677">
    <property type="term" value="F:DNA binding"/>
    <property type="evidence" value="ECO:0007669"/>
    <property type="project" value="InterPro"/>
</dbReference>
<dbReference type="InterPro" id="IPR036388">
    <property type="entry name" value="WH-like_DNA-bd_sf"/>
</dbReference>
<reference evidence="3" key="1">
    <citation type="submission" date="2016-02" db="EMBL/GenBank/DDBJ databases">
        <authorList>
            <person name="Schultz-Johansen M."/>
            <person name="Glaring M.A."/>
            <person name="Bech P.K."/>
            <person name="Stougaard P."/>
        </authorList>
    </citation>
    <scope>NUCLEOTIDE SEQUENCE [LARGE SCALE GENOMIC DNA]</scope>
    <source>
        <strain evidence="3">S66</strain>
    </source>
</reference>
<sequence>MEKYCNSEYSLAVISELIGQIYQAGLDGQWANVMERLRHITHSNKAIFFLQKLDQPRPIGFEVTTNFDYDPMILQEYLSSTLDDPYLQITGHLSEGEAIYINEHLDANSLIESDFYQRIMLPMKSHYALGGCLVRDGVYESIYSINRGPDDAAYDSNDFELIQLLTPHLSRATQIYKDLTLYKRYSSISKSILDQSDKGLLVCDESGRILLANLFANQELEEHEDIKVIDQHLTLAPSAYQMRLKQCLIQCLNQPHAFGEQESILLERSDGETLLVSIAPLTRGSEFMDIDQPCCLVTLTKQNAVRWPTLIKQYGLTPKELLLIQAINRKKKLQQLTIEMGVTYNTLATHLKAIYKKMGIHSQAELMANLGLFRS</sequence>
<protein>
    <recommendedName>
        <fullName evidence="1">HTH luxR-type domain-containing protein</fullName>
    </recommendedName>
</protein>
<dbReference type="EMBL" id="LSNE01000015">
    <property type="protein sequence ID" value="KXI27058.1"/>
    <property type="molecule type" value="Genomic_DNA"/>
</dbReference>
<dbReference type="InterPro" id="IPR016032">
    <property type="entry name" value="Sig_transdc_resp-reg_C-effctor"/>
</dbReference>
<name>A0A148KLD8_9ALTE</name>
<dbReference type="Proteomes" id="UP000070299">
    <property type="component" value="Unassembled WGS sequence"/>
</dbReference>
<feature type="domain" description="HTH luxR-type" evidence="1">
    <location>
        <begin position="313"/>
        <end position="370"/>
    </location>
</feature>
<comment type="caution">
    <text evidence="2">The sequence shown here is derived from an EMBL/GenBank/DDBJ whole genome shotgun (WGS) entry which is preliminary data.</text>
</comment>
<evidence type="ECO:0000259" key="1">
    <source>
        <dbReference type="SMART" id="SM00421"/>
    </source>
</evidence>
<dbReference type="SUPFAM" id="SSF46894">
    <property type="entry name" value="C-terminal effector domain of the bipartite response regulators"/>
    <property type="match status" value="1"/>
</dbReference>
<evidence type="ECO:0000313" key="3">
    <source>
        <dbReference type="Proteomes" id="UP000070299"/>
    </source>
</evidence>
<dbReference type="InterPro" id="IPR000792">
    <property type="entry name" value="Tscrpt_reg_LuxR_C"/>
</dbReference>
<dbReference type="Gene3D" id="1.10.10.10">
    <property type="entry name" value="Winged helix-like DNA-binding domain superfamily/Winged helix DNA-binding domain"/>
    <property type="match status" value="1"/>
</dbReference>
<gene>
    <name evidence="2" type="ORF">AX660_01320</name>
</gene>
<dbReference type="RefSeq" id="WP_068381305.1">
    <property type="nucleotide sequence ID" value="NZ_LSNE01000015.1"/>
</dbReference>
<organism evidence="2 3">
    <name type="scientific">Paraglaciecola hydrolytica</name>
    <dbReference type="NCBI Taxonomy" id="1799789"/>
    <lineage>
        <taxon>Bacteria</taxon>
        <taxon>Pseudomonadati</taxon>
        <taxon>Pseudomonadota</taxon>
        <taxon>Gammaproteobacteria</taxon>
        <taxon>Alteromonadales</taxon>
        <taxon>Alteromonadaceae</taxon>
        <taxon>Paraglaciecola</taxon>
    </lineage>
</organism>
<keyword evidence="3" id="KW-1185">Reference proteome</keyword>